<dbReference type="EMBL" id="KK112016">
    <property type="protein sequence ID" value="KFM56546.1"/>
    <property type="molecule type" value="Genomic_DNA"/>
</dbReference>
<gene>
    <name evidence="1" type="ORF">X975_06377</name>
</gene>
<evidence type="ECO:0000313" key="1">
    <source>
        <dbReference type="EMBL" id="KFM56546.1"/>
    </source>
</evidence>
<name>A0A087SUK7_STEMI</name>
<reference evidence="1 2" key="1">
    <citation type="submission" date="2013-11" db="EMBL/GenBank/DDBJ databases">
        <title>Genome sequencing of Stegodyphus mimosarum.</title>
        <authorList>
            <person name="Bechsgaard J."/>
        </authorList>
    </citation>
    <scope>NUCLEOTIDE SEQUENCE [LARGE SCALE GENOMIC DNA]</scope>
</reference>
<feature type="non-terminal residue" evidence="1">
    <location>
        <position position="64"/>
    </location>
</feature>
<protein>
    <submittedName>
        <fullName evidence="1">Uncharacterized protein</fullName>
    </submittedName>
</protein>
<accession>A0A087SUK7</accession>
<dbReference type="AlphaFoldDB" id="A0A087SUK7"/>
<organism evidence="1 2">
    <name type="scientific">Stegodyphus mimosarum</name>
    <name type="common">African social velvet spider</name>
    <dbReference type="NCBI Taxonomy" id="407821"/>
    <lineage>
        <taxon>Eukaryota</taxon>
        <taxon>Metazoa</taxon>
        <taxon>Ecdysozoa</taxon>
        <taxon>Arthropoda</taxon>
        <taxon>Chelicerata</taxon>
        <taxon>Arachnida</taxon>
        <taxon>Araneae</taxon>
        <taxon>Araneomorphae</taxon>
        <taxon>Entelegynae</taxon>
        <taxon>Eresoidea</taxon>
        <taxon>Eresidae</taxon>
        <taxon>Stegodyphus</taxon>
    </lineage>
</organism>
<evidence type="ECO:0000313" key="2">
    <source>
        <dbReference type="Proteomes" id="UP000054359"/>
    </source>
</evidence>
<dbReference type="Proteomes" id="UP000054359">
    <property type="component" value="Unassembled WGS sequence"/>
</dbReference>
<proteinExistence type="predicted"/>
<keyword evidence="2" id="KW-1185">Reference proteome</keyword>
<sequence length="64" mass="7013">MNYKSSFVQNSCQRDFHLFILQHLLHRARGSGLPSYISPSKDASHLPVLLSSISISSLLKAGTG</sequence>